<accession>A0A381C6J8</accession>
<name>A0A381C6J8_9ENTR</name>
<dbReference type="InterPro" id="IPR027417">
    <property type="entry name" value="P-loop_NTPase"/>
</dbReference>
<keyword evidence="1" id="KW-1188">Viral release from host cell</keyword>
<evidence type="ECO:0000259" key="2">
    <source>
        <dbReference type="Pfam" id="PF17289"/>
    </source>
</evidence>
<evidence type="ECO:0000313" key="3">
    <source>
        <dbReference type="EMBL" id="SUW63467.1"/>
    </source>
</evidence>
<dbReference type="NCBIfam" id="TIGR01630">
    <property type="entry name" value="psiM2_ORF9"/>
    <property type="match status" value="1"/>
</dbReference>
<dbReference type="Gene3D" id="3.40.50.300">
    <property type="entry name" value="P-loop containing nucleotide triphosphate hydrolases"/>
    <property type="match status" value="1"/>
</dbReference>
<dbReference type="RefSeq" id="WP_115628191.1">
    <property type="nucleotide sequence ID" value="NZ_UIGI01000001.1"/>
</dbReference>
<reference evidence="3 4" key="1">
    <citation type="submission" date="2018-06" db="EMBL/GenBank/DDBJ databases">
        <authorList>
            <consortium name="Pathogen Informatics"/>
            <person name="Doyle S."/>
        </authorList>
    </citation>
    <scope>NUCLEOTIDE SEQUENCE [LARGE SCALE GENOMIC DNA]</scope>
    <source>
        <strain evidence="3 4">NCTC12119</strain>
    </source>
</reference>
<evidence type="ECO:0000313" key="4">
    <source>
        <dbReference type="Proteomes" id="UP000255528"/>
    </source>
</evidence>
<organism evidence="3 4">
    <name type="scientific">Buttiauxella agrestis</name>
    <dbReference type="NCBI Taxonomy" id="82977"/>
    <lineage>
        <taxon>Bacteria</taxon>
        <taxon>Pseudomonadati</taxon>
        <taxon>Pseudomonadota</taxon>
        <taxon>Gammaproteobacteria</taxon>
        <taxon>Enterobacterales</taxon>
        <taxon>Enterobacteriaceae</taxon>
        <taxon>Buttiauxella</taxon>
    </lineage>
</organism>
<feature type="domain" description="Terminase large subunit gp17-like C-terminal" evidence="2">
    <location>
        <begin position="298"/>
        <end position="446"/>
    </location>
</feature>
<dbReference type="InterPro" id="IPR006517">
    <property type="entry name" value="Phage_terminase_lsu-like_C"/>
</dbReference>
<dbReference type="AlphaFoldDB" id="A0A381C6J8"/>
<dbReference type="Pfam" id="PF17289">
    <property type="entry name" value="Terminase_6C"/>
    <property type="match status" value="1"/>
</dbReference>
<dbReference type="Proteomes" id="UP000255528">
    <property type="component" value="Unassembled WGS sequence"/>
</dbReference>
<gene>
    <name evidence="3" type="ORF">NCTC12119_01957</name>
</gene>
<dbReference type="InterPro" id="IPR035421">
    <property type="entry name" value="Terminase_6C"/>
</dbReference>
<evidence type="ECO:0000256" key="1">
    <source>
        <dbReference type="ARBA" id="ARBA00022612"/>
    </source>
</evidence>
<protein>
    <submittedName>
        <fullName evidence="3">Transposase and inactivated derivatives</fullName>
    </submittedName>
</protein>
<dbReference type="EMBL" id="UIGI01000001">
    <property type="protein sequence ID" value="SUW63467.1"/>
    <property type="molecule type" value="Genomic_DNA"/>
</dbReference>
<proteinExistence type="predicted"/>
<dbReference type="Gene3D" id="3.30.420.240">
    <property type="match status" value="1"/>
</dbReference>
<sequence length="459" mass="51872">MLTINQVVECRTDLLAFTRSMFSARKGMEFVTNWHHEKLCNALERVVIGKCKRLIINIPPRYSKTELAVVNFIAWCMGNFPDSEFIHASYSKRLAANNTWGARALMEHELYSEIFGAPRFRKDSNAKDEYRTEQGGCVYAAGSDGTITGYGAGKLRDYFGGAIIIDDPHKAGEATSDVMRQNVIDWFSTTIESRTNSPETPIIVIMQRLHESDLSGWLLGGGNGEKWEHVCIPVLDDADEPLWAFKHSRQELQRMDTANPYVFAGQYMQRPAPIGGGIFKDHWWKFYRTPPITKTRSIYADTAQKTKTHNDFTVFQCWGQTEAGQPVLLDQLRGKWEAPELLIQARAFWKKHKAVTGMGNLRALKCEDKVSGTGLIQTLRREGIPILPIQRNVDKLTRAMDVAPMVESGNVLLPEDAPWLSDYLAEFSQFPNGAHDDQVDPTMDAIDDMINKKSRGVYS</sequence>